<dbReference type="RefSeq" id="WP_167940114.1">
    <property type="nucleotide sequence ID" value="NZ_JAATJA010000001.1"/>
</dbReference>
<evidence type="ECO:0000313" key="2">
    <source>
        <dbReference type="Proteomes" id="UP000580856"/>
    </source>
</evidence>
<keyword evidence="2" id="KW-1185">Reference proteome</keyword>
<protein>
    <submittedName>
        <fullName evidence="1">Uncharacterized protein</fullName>
    </submittedName>
</protein>
<comment type="caution">
    <text evidence="1">The sequence shown here is derived from an EMBL/GenBank/DDBJ whole genome shotgun (WGS) entry which is preliminary data.</text>
</comment>
<reference evidence="1 2" key="1">
    <citation type="submission" date="2020-03" db="EMBL/GenBank/DDBJ databases">
        <title>Genomic Encyclopedia of Type Strains, Phase IV (KMG-IV): sequencing the most valuable type-strain genomes for metagenomic binning, comparative biology and taxonomic classification.</title>
        <authorList>
            <person name="Goeker M."/>
        </authorList>
    </citation>
    <scope>NUCLEOTIDE SEQUENCE [LARGE SCALE GENOMIC DNA]</scope>
    <source>
        <strain evidence="1 2">DSM 24233</strain>
    </source>
</reference>
<sequence>MELRIDISGYKNEVVITALPRRFVHKIYMHCLGKNNTPYFANNCFKGVLYFDEELAGKFARSLDYEWNGWWEANRFYHRAAYSFEESLKVTACIDGVPEMELYTSKLHTVDNPVRMQSLLPEVHKDEVLVLMGSVDKGTMSYRLDGMKDEFSPARLDVRIDTFADFGFEEPLITGMTYGSRELEAIDGPSKGRRMIEPLLFSQTGKELDMGDFPPVELPEL</sequence>
<dbReference type="AlphaFoldDB" id="A0A846QNP6"/>
<dbReference type="Proteomes" id="UP000580856">
    <property type="component" value="Unassembled WGS sequence"/>
</dbReference>
<accession>A0A846QNP6</accession>
<dbReference type="EMBL" id="JAATJA010000001">
    <property type="protein sequence ID" value="NJB67025.1"/>
    <property type="molecule type" value="Genomic_DNA"/>
</dbReference>
<evidence type="ECO:0000313" key="1">
    <source>
        <dbReference type="EMBL" id="NJB67025.1"/>
    </source>
</evidence>
<organism evidence="1 2">
    <name type="scientific">Desulfobaculum xiamenense</name>
    <dbReference type="NCBI Taxonomy" id="995050"/>
    <lineage>
        <taxon>Bacteria</taxon>
        <taxon>Pseudomonadati</taxon>
        <taxon>Thermodesulfobacteriota</taxon>
        <taxon>Desulfovibrionia</taxon>
        <taxon>Desulfovibrionales</taxon>
        <taxon>Desulfovibrionaceae</taxon>
        <taxon>Desulfobaculum</taxon>
    </lineage>
</organism>
<name>A0A846QNP6_9BACT</name>
<gene>
    <name evidence="1" type="ORF">GGQ74_000665</name>
</gene>
<proteinExistence type="predicted"/>